<feature type="transmembrane region" description="Helical" evidence="3">
    <location>
        <begin position="7"/>
        <end position="23"/>
    </location>
</feature>
<protein>
    <submittedName>
        <fullName evidence="4">Uncharacterized protein</fullName>
    </submittedName>
</protein>
<dbReference type="Gene3D" id="3.40.50.720">
    <property type="entry name" value="NAD(P)-binding Rossmann-like Domain"/>
    <property type="match status" value="1"/>
</dbReference>
<proteinExistence type="inferred from homology"/>
<dbReference type="AlphaFoldDB" id="A0A9J6C5A6"/>
<sequence length="331" mass="37652">MKNYCNCWLNLFLLFIGIFLFILKKLCRGIIFSKTTLIHNKVVIITGANTGLGKVTAIDLAKRGGKIYIACRDVKRSEEALKDIKRESGSDNIHFMQLDLSSIESIREFSQKFHDKEEKLHILINNAGLIGDQNLKTKDGFEMTMGVNHLGHFLLTHLLLDLLKASAPSRIINVSSSAYFFSKIEHDDFDENKKFSSSFIIYAKSKLANILFTRKLAKILKEKMVTVNCCHPGVIPTKITRNISAAEFMYNIILKPFLKTPVEGAQSQIRLAVDPDLEDVTGKYFENCKEVSTWKHANDENAADWLYAKSCKLLCNKLSDKEIENFEIKFN</sequence>
<evidence type="ECO:0000256" key="2">
    <source>
        <dbReference type="RuleBase" id="RU000363"/>
    </source>
</evidence>
<name>A0A9J6C5A6_POLVA</name>
<dbReference type="EMBL" id="JADBJN010000002">
    <property type="protein sequence ID" value="KAG5677011.1"/>
    <property type="molecule type" value="Genomic_DNA"/>
</dbReference>
<dbReference type="PRINTS" id="PR00081">
    <property type="entry name" value="GDHRDH"/>
</dbReference>
<dbReference type="Pfam" id="PF00106">
    <property type="entry name" value="adh_short"/>
    <property type="match status" value="1"/>
</dbReference>
<reference evidence="4" key="1">
    <citation type="submission" date="2021-03" db="EMBL/GenBank/DDBJ databases">
        <title>Chromosome level genome of the anhydrobiotic midge Polypedilum vanderplanki.</title>
        <authorList>
            <person name="Yoshida Y."/>
            <person name="Kikawada T."/>
            <person name="Gusev O."/>
        </authorList>
    </citation>
    <scope>NUCLEOTIDE SEQUENCE</scope>
    <source>
        <strain evidence="4">NIAS01</strain>
        <tissue evidence="4">Whole body or cell culture</tissue>
    </source>
</reference>
<evidence type="ECO:0000256" key="3">
    <source>
        <dbReference type="SAM" id="Phobius"/>
    </source>
</evidence>
<dbReference type="PANTHER" id="PTHR43157:SF31">
    <property type="entry name" value="PHOSPHATIDYLINOSITOL-GLYCAN BIOSYNTHESIS CLASS F PROTEIN"/>
    <property type="match status" value="1"/>
</dbReference>
<keyword evidence="3" id="KW-0812">Transmembrane</keyword>
<comment type="caution">
    <text evidence="4">The sequence shown here is derived from an EMBL/GenBank/DDBJ whole genome shotgun (WGS) entry which is preliminary data.</text>
</comment>
<dbReference type="SUPFAM" id="SSF51735">
    <property type="entry name" value="NAD(P)-binding Rossmann-fold domains"/>
    <property type="match status" value="1"/>
</dbReference>
<dbReference type="PANTHER" id="PTHR43157">
    <property type="entry name" value="PHOSPHATIDYLINOSITOL-GLYCAN BIOSYNTHESIS CLASS F PROTEIN-RELATED"/>
    <property type="match status" value="1"/>
</dbReference>
<evidence type="ECO:0000313" key="4">
    <source>
        <dbReference type="EMBL" id="KAG5677011.1"/>
    </source>
</evidence>
<accession>A0A9J6C5A6</accession>
<dbReference type="Proteomes" id="UP001107558">
    <property type="component" value="Chromosome 2"/>
</dbReference>
<dbReference type="InterPro" id="IPR002347">
    <property type="entry name" value="SDR_fam"/>
</dbReference>
<evidence type="ECO:0000256" key="1">
    <source>
        <dbReference type="ARBA" id="ARBA00023002"/>
    </source>
</evidence>
<dbReference type="PRINTS" id="PR00080">
    <property type="entry name" value="SDRFAMILY"/>
</dbReference>
<comment type="similarity">
    <text evidence="2">Belongs to the short-chain dehydrogenases/reductases (SDR) family.</text>
</comment>
<keyword evidence="5" id="KW-1185">Reference proteome</keyword>
<keyword evidence="3" id="KW-1133">Transmembrane helix</keyword>
<keyword evidence="1" id="KW-0560">Oxidoreductase</keyword>
<gene>
    <name evidence="4" type="ORF">PVAND_006799</name>
</gene>
<evidence type="ECO:0000313" key="5">
    <source>
        <dbReference type="Proteomes" id="UP001107558"/>
    </source>
</evidence>
<dbReference type="GO" id="GO:0016491">
    <property type="term" value="F:oxidoreductase activity"/>
    <property type="evidence" value="ECO:0007669"/>
    <property type="project" value="UniProtKB-KW"/>
</dbReference>
<keyword evidence="3" id="KW-0472">Membrane</keyword>
<dbReference type="OrthoDB" id="191139at2759"/>
<organism evidence="4 5">
    <name type="scientific">Polypedilum vanderplanki</name>
    <name type="common">Sleeping chironomid midge</name>
    <dbReference type="NCBI Taxonomy" id="319348"/>
    <lineage>
        <taxon>Eukaryota</taxon>
        <taxon>Metazoa</taxon>
        <taxon>Ecdysozoa</taxon>
        <taxon>Arthropoda</taxon>
        <taxon>Hexapoda</taxon>
        <taxon>Insecta</taxon>
        <taxon>Pterygota</taxon>
        <taxon>Neoptera</taxon>
        <taxon>Endopterygota</taxon>
        <taxon>Diptera</taxon>
        <taxon>Nematocera</taxon>
        <taxon>Chironomoidea</taxon>
        <taxon>Chironomidae</taxon>
        <taxon>Chironominae</taxon>
        <taxon>Polypedilum</taxon>
        <taxon>Polypedilum</taxon>
    </lineage>
</organism>
<dbReference type="InterPro" id="IPR036291">
    <property type="entry name" value="NAD(P)-bd_dom_sf"/>
</dbReference>